<comment type="caution">
    <text evidence="2">The sequence shown here is derived from an EMBL/GenBank/DDBJ whole genome shotgun (WGS) entry which is preliminary data.</text>
</comment>
<proteinExistence type="predicted"/>
<accession>A0A8K0R9J6</accession>
<name>A0A8K0R9J6_9PLEO</name>
<keyword evidence="3" id="KW-1185">Reference proteome</keyword>
<protein>
    <submittedName>
        <fullName evidence="2">Uncharacterized protein</fullName>
    </submittedName>
</protein>
<evidence type="ECO:0000256" key="1">
    <source>
        <dbReference type="SAM" id="MobiDB-lite"/>
    </source>
</evidence>
<sequence length="235" mass="25340">MATPIIHPSRAAFFSDMEQPSTTPAAEPEPLPPDVEAARKQRINLDLISALKLPCPSNTTASIQGIGLYTHAAPPAQTSPSKHGQNVNLAPEPVFVPIGGTQRLSRLKNAVPPRISNEVADLYKKLQQEMHAEEKHFGHGGVSMDKLKERYGGLDVPQEDEAAIAELQPQPELQQMLESLRKAVIGQDDRRVSLGGGVTGDIVMGGAEQEQFGAATVTKTGNTYEAARDPRLRGR</sequence>
<dbReference type="AlphaFoldDB" id="A0A8K0R9J6"/>
<dbReference type="OrthoDB" id="3693506at2759"/>
<reference evidence="2" key="1">
    <citation type="journal article" date="2021" name="Nat. Commun.">
        <title>Genetic determinants of endophytism in the Arabidopsis root mycobiome.</title>
        <authorList>
            <person name="Mesny F."/>
            <person name="Miyauchi S."/>
            <person name="Thiergart T."/>
            <person name="Pickel B."/>
            <person name="Atanasova L."/>
            <person name="Karlsson M."/>
            <person name="Huettel B."/>
            <person name="Barry K.W."/>
            <person name="Haridas S."/>
            <person name="Chen C."/>
            <person name="Bauer D."/>
            <person name="Andreopoulos W."/>
            <person name="Pangilinan J."/>
            <person name="LaButti K."/>
            <person name="Riley R."/>
            <person name="Lipzen A."/>
            <person name="Clum A."/>
            <person name="Drula E."/>
            <person name="Henrissat B."/>
            <person name="Kohler A."/>
            <person name="Grigoriev I.V."/>
            <person name="Martin F.M."/>
            <person name="Hacquard S."/>
        </authorList>
    </citation>
    <scope>NUCLEOTIDE SEQUENCE</scope>
    <source>
        <strain evidence="2">MPI-SDFR-AT-0120</strain>
    </source>
</reference>
<organism evidence="2 3">
    <name type="scientific">Paraphoma chrysanthemicola</name>
    <dbReference type="NCBI Taxonomy" id="798071"/>
    <lineage>
        <taxon>Eukaryota</taxon>
        <taxon>Fungi</taxon>
        <taxon>Dikarya</taxon>
        <taxon>Ascomycota</taxon>
        <taxon>Pezizomycotina</taxon>
        <taxon>Dothideomycetes</taxon>
        <taxon>Pleosporomycetidae</taxon>
        <taxon>Pleosporales</taxon>
        <taxon>Pleosporineae</taxon>
        <taxon>Phaeosphaeriaceae</taxon>
        <taxon>Paraphoma</taxon>
    </lineage>
</organism>
<feature type="region of interest" description="Disordered" evidence="1">
    <location>
        <begin position="1"/>
        <end position="34"/>
    </location>
</feature>
<dbReference type="EMBL" id="JAGMVJ010000006">
    <property type="protein sequence ID" value="KAH7089995.1"/>
    <property type="molecule type" value="Genomic_DNA"/>
</dbReference>
<gene>
    <name evidence="2" type="ORF">FB567DRAFT_316072</name>
</gene>
<dbReference type="Proteomes" id="UP000813461">
    <property type="component" value="Unassembled WGS sequence"/>
</dbReference>
<evidence type="ECO:0000313" key="3">
    <source>
        <dbReference type="Proteomes" id="UP000813461"/>
    </source>
</evidence>
<evidence type="ECO:0000313" key="2">
    <source>
        <dbReference type="EMBL" id="KAH7089995.1"/>
    </source>
</evidence>